<proteinExistence type="predicted"/>
<protein>
    <submittedName>
        <fullName evidence="2">Uncharacterized protein</fullName>
    </submittedName>
</protein>
<organism evidence="2 3">
    <name type="scientific">Podospora australis</name>
    <dbReference type="NCBI Taxonomy" id="1536484"/>
    <lineage>
        <taxon>Eukaryota</taxon>
        <taxon>Fungi</taxon>
        <taxon>Dikarya</taxon>
        <taxon>Ascomycota</taxon>
        <taxon>Pezizomycotina</taxon>
        <taxon>Sordariomycetes</taxon>
        <taxon>Sordariomycetidae</taxon>
        <taxon>Sordariales</taxon>
        <taxon>Podosporaceae</taxon>
        <taxon>Podospora</taxon>
    </lineage>
</organism>
<feature type="compositionally biased region" description="Basic and acidic residues" evidence="1">
    <location>
        <begin position="165"/>
        <end position="206"/>
    </location>
</feature>
<evidence type="ECO:0000313" key="3">
    <source>
        <dbReference type="Proteomes" id="UP001302126"/>
    </source>
</evidence>
<reference evidence="2" key="2">
    <citation type="submission" date="2023-05" db="EMBL/GenBank/DDBJ databases">
        <authorList>
            <consortium name="Lawrence Berkeley National Laboratory"/>
            <person name="Steindorff A."/>
            <person name="Hensen N."/>
            <person name="Bonometti L."/>
            <person name="Westerberg I."/>
            <person name="Brannstrom I.O."/>
            <person name="Guillou S."/>
            <person name="Cros-Aarteil S."/>
            <person name="Calhoun S."/>
            <person name="Haridas S."/>
            <person name="Kuo A."/>
            <person name="Mondo S."/>
            <person name="Pangilinan J."/>
            <person name="Riley R."/>
            <person name="Labutti K."/>
            <person name="Andreopoulos B."/>
            <person name="Lipzen A."/>
            <person name="Chen C."/>
            <person name="Yanf M."/>
            <person name="Daum C."/>
            <person name="Ng V."/>
            <person name="Clum A."/>
            <person name="Ohm R."/>
            <person name="Martin F."/>
            <person name="Silar P."/>
            <person name="Natvig D."/>
            <person name="Lalanne C."/>
            <person name="Gautier V."/>
            <person name="Ament-Velasquez S.L."/>
            <person name="Kruys A."/>
            <person name="Hutchinson M.I."/>
            <person name="Powell A.J."/>
            <person name="Barry K."/>
            <person name="Miller A.N."/>
            <person name="Grigoriev I.V."/>
            <person name="Debuchy R."/>
            <person name="Gladieux P."/>
            <person name="Thoren M.H."/>
            <person name="Johannesson H."/>
        </authorList>
    </citation>
    <scope>NUCLEOTIDE SEQUENCE</scope>
    <source>
        <strain evidence="2">PSN309</strain>
    </source>
</reference>
<comment type="caution">
    <text evidence="2">The sequence shown here is derived from an EMBL/GenBank/DDBJ whole genome shotgun (WGS) entry which is preliminary data.</text>
</comment>
<keyword evidence="3" id="KW-1185">Reference proteome</keyword>
<accession>A0AAN6WVS8</accession>
<dbReference type="AlphaFoldDB" id="A0AAN6WVS8"/>
<feature type="compositionally biased region" description="Polar residues" evidence="1">
    <location>
        <begin position="60"/>
        <end position="70"/>
    </location>
</feature>
<gene>
    <name evidence="2" type="ORF">QBC35DRAFT_240632</name>
</gene>
<evidence type="ECO:0000256" key="1">
    <source>
        <dbReference type="SAM" id="MobiDB-lite"/>
    </source>
</evidence>
<sequence length="206" mass="22455">MSDQSPTGAPQPPKEEAYTKHSQPNPMIRNLSEYAVADTPGTAGIGGSGNDYMSYHPHGNNASSGTTASRTPFDGARQGSAMPQPQERGVRGGKPTSERERRETHYAAEGKTTDKQNDNEDAEQMATYAEGKVADAVQRARRRDTSGSPHGRVRGEISLSESEGDLERKKAQQEVARRQVMEARKHGENVDGRAEENEPRKPVVEV</sequence>
<feature type="region of interest" description="Disordered" evidence="1">
    <location>
        <begin position="1"/>
        <end position="206"/>
    </location>
</feature>
<name>A0AAN6WVS8_9PEZI</name>
<reference evidence="2" key="1">
    <citation type="journal article" date="2023" name="Mol. Phylogenet. Evol.">
        <title>Genome-scale phylogeny and comparative genomics of the fungal order Sordariales.</title>
        <authorList>
            <person name="Hensen N."/>
            <person name="Bonometti L."/>
            <person name="Westerberg I."/>
            <person name="Brannstrom I.O."/>
            <person name="Guillou S."/>
            <person name="Cros-Aarteil S."/>
            <person name="Calhoun S."/>
            <person name="Haridas S."/>
            <person name="Kuo A."/>
            <person name="Mondo S."/>
            <person name="Pangilinan J."/>
            <person name="Riley R."/>
            <person name="LaButti K."/>
            <person name="Andreopoulos B."/>
            <person name="Lipzen A."/>
            <person name="Chen C."/>
            <person name="Yan M."/>
            <person name="Daum C."/>
            <person name="Ng V."/>
            <person name="Clum A."/>
            <person name="Steindorff A."/>
            <person name="Ohm R.A."/>
            <person name="Martin F."/>
            <person name="Silar P."/>
            <person name="Natvig D.O."/>
            <person name="Lalanne C."/>
            <person name="Gautier V."/>
            <person name="Ament-Velasquez S.L."/>
            <person name="Kruys A."/>
            <person name="Hutchinson M.I."/>
            <person name="Powell A.J."/>
            <person name="Barry K."/>
            <person name="Miller A.N."/>
            <person name="Grigoriev I.V."/>
            <person name="Debuchy R."/>
            <person name="Gladieux P."/>
            <person name="Hiltunen Thoren M."/>
            <person name="Johannesson H."/>
        </authorList>
    </citation>
    <scope>NUCLEOTIDE SEQUENCE</scope>
    <source>
        <strain evidence="2">PSN309</strain>
    </source>
</reference>
<dbReference type="EMBL" id="MU864408">
    <property type="protein sequence ID" value="KAK4187137.1"/>
    <property type="molecule type" value="Genomic_DNA"/>
</dbReference>
<feature type="compositionally biased region" description="Basic and acidic residues" evidence="1">
    <location>
        <begin position="96"/>
        <end position="118"/>
    </location>
</feature>
<dbReference type="Proteomes" id="UP001302126">
    <property type="component" value="Unassembled WGS sequence"/>
</dbReference>
<evidence type="ECO:0000313" key="2">
    <source>
        <dbReference type="EMBL" id="KAK4187137.1"/>
    </source>
</evidence>